<sequence length="91" mass="10369">MSRRIIISRVFSRALRATRTQFLTTTSTCLPGSNACGPSSEYFRTSPWFLLCVDTTSPRMWLGAGDFFPSRRVLGDDDSWEQERVGESLER</sequence>
<proteinExistence type="predicted"/>
<evidence type="ECO:0000256" key="1">
    <source>
        <dbReference type="SAM" id="MobiDB-lite"/>
    </source>
</evidence>
<reference evidence="2 3" key="1">
    <citation type="journal article" date="2022" name="G3 (Bethesda)">
        <title>Enemy or ally: a genomic approach to elucidate the lifestyle of Phyllosticta citrichinaensis.</title>
        <authorList>
            <person name="Buijs V.A."/>
            <person name="Groenewald J.Z."/>
            <person name="Haridas S."/>
            <person name="LaButti K.M."/>
            <person name="Lipzen A."/>
            <person name="Martin F.M."/>
            <person name="Barry K."/>
            <person name="Grigoriev I.V."/>
            <person name="Crous P.W."/>
            <person name="Seidl M.F."/>
        </authorList>
    </citation>
    <scope>NUCLEOTIDE SEQUENCE [LARGE SCALE GENOMIC DNA]</scope>
    <source>
        <strain evidence="2 3">CBS 129764</strain>
    </source>
</reference>
<gene>
    <name evidence="2" type="ORF">IWX90DRAFT_95467</name>
</gene>
<evidence type="ECO:0000313" key="3">
    <source>
        <dbReference type="Proteomes" id="UP001456524"/>
    </source>
</evidence>
<feature type="region of interest" description="Disordered" evidence="1">
    <location>
        <begin position="72"/>
        <end position="91"/>
    </location>
</feature>
<comment type="caution">
    <text evidence="2">The sequence shown here is derived from an EMBL/GenBank/DDBJ whole genome shotgun (WGS) entry which is preliminary data.</text>
</comment>
<dbReference type="EMBL" id="JBBWUH010000018">
    <property type="protein sequence ID" value="KAK8151299.1"/>
    <property type="molecule type" value="Genomic_DNA"/>
</dbReference>
<organism evidence="2 3">
    <name type="scientific">Phyllosticta citrichinensis</name>
    <dbReference type="NCBI Taxonomy" id="1130410"/>
    <lineage>
        <taxon>Eukaryota</taxon>
        <taxon>Fungi</taxon>
        <taxon>Dikarya</taxon>
        <taxon>Ascomycota</taxon>
        <taxon>Pezizomycotina</taxon>
        <taxon>Dothideomycetes</taxon>
        <taxon>Dothideomycetes incertae sedis</taxon>
        <taxon>Botryosphaeriales</taxon>
        <taxon>Phyllostictaceae</taxon>
        <taxon>Phyllosticta</taxon>
    </lineage>
</organism>
<keyword evidence="3" id="KW-1185">Reference proteome</keyword>
<dbReference type="Proteomes" id="UP001456524">
    <property type="component" value="Unassembled WGS sequence"/>
</dbReference>
<accession>A0ABR1XEU2</accession>
<protein>
    <submittedName>
        <fullName evidence="2">Uncharacterized protein</fullName>
    </submittedName>
</protein>
<name>A0ABR1XEU2_9PEZI</name>
<evidence type="ECO:0000313" key="2">
    <source>
        <dbReference type="EMBL" id="KAK8151299.1"/>
    </source>
</evidence>
<feature type="compositionally biased region" description="Basic and acidic residues" evidence="1">
    <location>
        <begin position="81"/>
        <end position="91"/>
    </location>
</feature>